<organism evidence="2 3">
    <name type="scientific">Rhynocoris fuscipes</name>
    <dbReference type="NCBI Taxonomy" id="488301"/>
    <lineage>
        <taxon>Eukaryota</taxon>
        <taxon>Metazoa</taxon>
        <taxon>Ecdysozoa</taxon>
        <taxon>Arthropoda</taxon>
        <taxon>Hexapoda</taxon>
        <taxon>Insecta</taxon>
        <taxon>Pterygota</taxon>
        <taxon>Neoptera</taxon>
        <taxon>Paraneoptera</taxon>
        <taxon>Hemiptera</taxon>
        <taxon>Heteroptera</taxon>
        <taxon>Panheteroptera</taxon>
        <taxon>Cimicomorpha</taxon>
        <taxon>Reduviidae</taxon>
        <taxon>Harpactorinae</taxon>
        <taxon>Harpactorini</taxon>
        <taxon>Rhynocoris</taxon>
    </lineage>
</organism>
<protein>
    <recommendedName>
        <fullName evidence="4">Fibronectin type-III domain-containing protein</fullName>
    </recommendedName>
</protein>
<keyword evidence="3" id="KW-1185">Reference proteome</keyword>
<evidence type="ECO:0000313" key="2">
    <source>
        <dbReference type="EMBL" id="KAK9508433.1"/>
    </source>
</evidence>
<evidence type="ECO:0000256" key="1">
    <source>
        <dbReference type="SAM" id="MobiDB-lite"/>
    </source>
</evidence>
<dbReference type="EMBL" id="JAPXFL010000003">
    <property type="protein sequence ID" value="KAK9508433.1"/>
    <property type="molecule type" value="Genomic_DNA"/>
</dbReference>
<accession>A0AAW1DE85</accession>
<name>A0AAW1DE85_9HEMI</name>
<feature type="region of interest" description="Disordered" evidence="1">
    <location>
        <begin position="1"/>
        <end position="25"/>
    </location>
</feature>
<gene>
    <name evidence="2" type="ORF">O3M35_005992</name>
</gene>
<comment type="caution">
    <text evidence="2">The sequence shown here is derived from an EMBL/GenBank/DDBJ whole genome shotgun (WGS) entry which is preliminary data.</text>
</comment>
<proteinExistence type="predicted"/>
<dbReference type="Proteomes" id="UP001461498">
    <property type="component" value="Unassembled WGS sequence"/>
</dbReference>
<evidence type="ECO:0000313" key="3">
    <source>
        <dbReference type="Proteomes" id="UP001461498"/>
    </source>
</evidence>
<reference evidence="2 3" key="1">
    <citation type="submission" date="2022-12" db="EMBL/GenBank/DDBJ databases">
        <title>Chromosome-level genome assembly of true bugs.</title>
        <authorList>
            <person name="Ma L."/>
            <person name="Li H."/>
        </authorList>
    </citation>
    <scope>NUCLEOTIDE SEQUENCE [LARGE SCALE GENOMIC DNA]</scope>
    <source>
        <strain evidence="2">Lab_2022b</strain>
    </source>
</reference>
<evidence type="ECO:0008006" key="4">
    <source>
        <dbReference type="Google" id="ProtNLM"/>
    </source>
</evidence>
<dbReference type="AlphaFoldDB" id="A0AAW1DE85"/>
<sequence>MAEEEGGAGNGNDVVATPPPPARRNEECDIAQQAVSGASGKNLPRTMDNLSKAYQHSKVCKKCNETLGGFLADLIKQLGVKLPRVTDLSQPREPEYAGQPSTDLTKNVLCPGTVGYDPKDSAVGYKLKPTVSTMALTVEELHDKCRVKDHMIEMMADELRRLRSKCNWSDTNLLSDICDQPTSQTTDFDRRALYNYLNQEPLHSLQTESEIFQEDQYPATNPLGLTVVRQVGPDSLLVKWAPPPETSRVYCFELFINGMFVQRIRSPGRTKTLLHPVDLSSKLNITMNALSYDGETTNVATVRYP</sequence>